<evidence type="ECO:0000256" key="13">
    <source>
        <dbReference type="ARBA" id="ARBA00022801"/>
    </source>
</evidence>
<dbReference type="InterPro" id="IPR000605">
    <property type="entry name" value="Helicase_SF3_ssDNA/RNA_vir"/>
</dbReference>
<organism evidence="21">
    <name type="scientific">Phoenicopteridae CRESS-DNA-virus sp</name>
    <dbReference type="NCBI Taxonomy" id="2815051"/>
    <lineage>
        <taxon>Viruses</taxon>
        <taxon>Monodnaviria</taxon>
        <taxon>Shotokuvirae</taxon>
        <taxon>Cressdnaviricota</taxon>
    </lineage>
</organism>
<reference evidence="21" key="1">
    <citation type="submission" date="2020-10" db="EMBL/GenBank/DDBJ databases">
        <title>CRESS DNA virus dark matter in the feces of wild birds.</title>
        <authorList>
            <person name="Yang S."/>
            <person name="Zhang W."/>
        </authorList>
    </citation>
    <scope>NUCLEOTIDE SEQUENCE</scope>
    <source>
        <strain evidence="21">Fmg67cir6</strain>
    </source>
</reference>
<accession>A0A8A4XB30</accession>
<name>A0A8A4XB30_9VIRU</name>
<dbReference type="GO" id="GO:0042025">
    <property type="term" value="C:host cell nucleus"/>
    <property type="evidence" value="ECO:0007669"/>
    <property type="project" value="UniProtKB-SubCell"/>
</dbReference>
<evidence type="ECO:0000256" key="4">
    <source>
        <dbReference type="ARBA" id="ARBA00014531"/>
    </source>
</evidence>
<keyword evidence="7" id="KW-0548">Nucleotidyltransferase</keyword>
<evidence type="ECO:0000256" key="16">
    <source>
        <dbReference type="ARBA" id="ARBA00023268"/>
    </source>
</evidence>
<dbReference type="GO" id="GO:0004519">
    <property type="term" value="F:endonuclease activity"/>
    <property type="evidence" value="ECO:0007669"/>
    <property type="project" value="UniProtKB-KW"/>
</dbReference>
<keyword evidence="5" id="KW-1048">Host nucleus</keyword>
<dbReference type="GO" id="GO:0006260">
    <property type="term" value="P:DNA replication"/>
    <property type="evidence" value="ECO:0007669"/>
    <property type="project" value="UniProtKB-KW"/>
</dbReference>
<keyword evidence="9" id="KW-0540">Nuclease</keyword>
<evidence type="ECO:0000256" key="10">
    <source>
        <dbReference type="ARBA" id="ARBA00022723"/>
    </source>
</evidence>
<dbReference type="GO" id="GO:0003724">
    <property type="term" value="F:RNA helicase activity"/>
    <property type="evidence" value="ECO:0007669"/>
    <property type="project" value="InterPro"/>
</dbReference>
<keyword evidence="13" id="KW-0378">Hydrolase</keyword>
<dbReference type="EMBL" id="MW182779">
    <property type="protein sequence ID" value="QTE03413.1"/>
    <property type="molecule type" value="Genomic_DNA"/>
</dbReference>
<evidence type="ECO:0000313" key="21">
    <source>
        <dbReference type="EMBL" id="QTE03413.1"/>
    </source>
</evidence>
<dbReference type="GO" id="GO:0016787">
    <property type="term" value="F:hydrolase activity"/>
    <property type="evidence" value="ECO:0007669"/>
    <property type="project" value="UniProtKB-KW"/>
</dbReference>
<evidence type="ECO:0000256" key="9">
    <source>
        <dbReference type="ARBA" id="ARBA00022722"/>
    </source>
</evidence>
<proteinExistence type="inferred from homology"/>
<dbReference type="GO" id="GO:0016779">
    <property type="term" value="F:nucleotidyltransferase activity"/>
    <property type="evidence" value="ECO:0007669"/>
    <property type="project" value="UniProtKB-KW"/>
</dbReference>
<keyword evidence="6" id="KW-0808">Transferase</keyword>
<dbReference type="CDD" id="cd02019">
    <property type="entry name" value="NK"/>
    <property type="match status" value="1"/>
</dbReference>
<dbReference type="Gene3D" id="3.40.50.300">
    <property type="entry name" value="P-loop containing nucleotide triphosphate hydrolases"/>
    <property type="match status" value="1"/>
</dbReference>
<evidence type="ECO:0000256" key="15">
    <source>
        <dbReference type="ARBA" id="ARBA00023125"/>
    </source>
</evidence>
<keyword evidence="15" id="KW-0238">DNA-binding</keyword>
<evidence type="ECO:0000256" key="11">
    <source>
        <dbReference type="ARBA" id="ARBA00022741"/>
    </source>
</evidence>
<dbReference type="GO" id="GO:0003677">
    <property type="term" value="F:DNA binding"/>
    <property type="evidence" value="ECO:0007669"/>
    <property type="project" value="UniProtKB-KW"/>
</dbReference>
<evidence type="ECO:0000256" key="14">
    <source>
        <dbReference type="ARBA" id="ARBA00023124"/>
    </source>
</evidence>
<keyword evidence="16" id="KW-0511">Multifunctional enzyme</keyword>
<evidence type="ECO:0000256" key="8">
    <source>
        <dbReference type="ARBA" id="ARBA00022705"/>
    </source>
</evidence>
<evidence type="ECO:0000256" key="3">
    <source>
        <dbReference type="ARBA" id="ARBA00008545"/>
    </source>
</evidence>
<evidence type="ECO:0000256" key="18">
    <source>
        <dbReference type="ARBA" id="ARBA00032243"/>
    </source>
</evidence>
<keyword evidence="12" id="KW-0255">Endonuclease</keyword>
<dbReference type="PROSITE" id="PS52020">
    <property type="entry name" value="CRESS_DNA_REP"/>
    <property type="match status" value="1"/>
</dbReference>
<evidence type="ECO:0000256" key="2">
    <source>
        <dbReference type="ARBA" id="ARBA00004147"/>
    </source>
</evidence>
<keyword evidence="11" id="KW-0547">Nucleotide-binding</keyword>
<evidence type="ECO:0000256" key="17">
    <source>
        <dbReference type="ARBA" id="ARBA00030754"/>
    </source>
</evidence>
<comment type="subcellular location">
    <subcellularLocation>
        <location evidence="2">Host nucleus</location>
    </subcellularLocation>
</comment>
<evidence type="ECO:0000256" key="1">
    <source>
        <dbReference type="ARBA" id="ARBA00001936"/>
    </source>
</evidence>
<protein>
    <recommendedName>
        <fullName evidence="4">Replication-associated protein</fullName>
    </recommendedName>
    <alternativeName>
        <fullName evidence="17">ATP-dependent helicase Rep</fullName>
    </alternativeName>
    <alternativeName>
        <fullName evidence="18">RepP</fullName>
    </alternativeName>
</protein>
<comment type="similarity">
    <text evidence="3">Belongs to the nanoviruses/circoviruses replication-associated protein family.</text>
</comment>
<evidence type="ECO:0000256" key="19">
    <source>
        <dbReference type="ARBA" id="ARBA00049360"/>
    </source>
</evidence>
<dbReference type="Gene3D" id="3.40.1310.20">
    <property type="match status" value="1"/>
</dbReference>
<evidence type="ECO:0000259" key="20">
    <source>
        <dbReference type="PROSITE" id="PS52020"/>
    </source>
</evidence>
<keyword evidence="10" id="KW-0479">Metal-binding</keyword>
<evidence type="ECO:0000256" key="6">
    <source>
        <dbReference type="ARBA" id="ARBA00022679"/>
    </source>
</evidence>
<keyword evidence="8" id="KW-0235">DNA replication</keyword>
<dbReference type="SUPFAM" id="SSF52540">
    <property type="entry name" value="P-loop containing nucleoside triphosphate hydrolases"/>
    <property type="match status" value="1"/>
</dbReference>
<feature type="domain" description="CRESS-DNA virus Rep endonuclease" evidence="20">
    <location>
        <begin position="7"/>
        <end position="122"/>
    </location>
</feature>
<dbReference type="GO" id="GO:0046872">
    <property type="term" value="F:metal ion binding"/>
    <property type="evidence" value="ECO:0007669"/>
    <property type="project" value="UniProtKB-KW"/>
</dbReference>
<dbReference type="InterPro" id="IPR049912">
    <property type="entry name" value="CRESS_DNA_REP"/>
</dbReference>
<evidence type="ECO:0000256" key="7">
    <source>
        <dbReference type="ARBA" id="ARBA00022695"/>
    </source>
</evidence>
<dbReference type="GO" id="GO:0000166">
    <property type="term" value="F:nucleotide binding"/>
    <property type="evidence" value="ECO:0007669"/>
    <property type="project" value="UniProtKB-KW"/>
</dbReference>
<keyword evidence="14" id="KW-0190">Covalent protein-DNA linkage</keyword>
<evidence type="ECO:0000256" key="12">
    <source>
        <dbReference type="ARBA" id="ARBA00022759"/>
    </source>
</evidence>
<dbReference type="Pfam" id="PF00910">
    <property type="entry name" value="RNA_helicase"/>
    <property type="match status" value="1"/>
</dbReference>
<evidence type="ECO:0000256" key="5">
    <source>
        <dbReference type="ARBA" id="ARBA00022562"/>
    </source>
</evidence>
<comment type="catalytic activity">
    <reaction evidence="19">
        <text>ATP + H2O = ADP + phosphate + H(+)</text>
        <dbReference type="Rhea" id="RHEA:13065"/>
        <dbReference type="ChEBI" id="CHEBI:15377"/>
        <dbReference type="ChEBI" id="CHEBI:15378"/>
        <dbReference type="ChEBI" id="CHEBI:30616"/>
        <dbReference type="ChEBI" id="CHEBI:43474"/>
        <dbReference type="ChEBI" id="CHEBI:456216"/>
    </reaction>
</comment>
<comment type="cofactor">
    <cofactor evidence="1">
        <name>Mn(2+)</name>
        <dbReference type="ChEBI" id="CHEBI:29035"/>
    </cofactor>
</comment>
<dbReference type="GO" id="GO:0003723">
    <property type="term" value="F:RNA binding"/>
    <property type="evidence" value="ECO:0007669"/>
    <property type="project" value="InterPro"/>
</dbReference>
<dbReference type="Pfam" id="PF02407">
    <property type="entry name" value="Viral_Rep"/>
    <property type="match status" value="1"/>
</dbReference>
<dbReference type="InterPro" id="IPR027417">
    <property type="entry name" value="P-loop_NTPase"/>
</dbReference>
<sequence length="373" mass="41846">MSRPTKKETGCRWAFCFTSFRLVEDDDAMNFHTKRLSKALPEGVSYLVFQVEKASSTDKRHIQGYLELEQKGTGRVSVQKIQKLIQDPTAHIQCRKGTGQQAADYCKKEDTREAGPWELGEIAKIVQGTRSDIEGLVAALKAGDDEEKLLETHCATYAKYFNFARSLMPKYAKPRTEKPLVIVITGDSGIGKTHQALELAQQFADIYGTGFHVQGFNNAGNVWWSGYRDQAVVLLDEFDDGRLPCGVFTTLCDNMSYQGEVKGGSVNITARVIIVTSNTPLEGWYPKESQEKKRAVWRRVDQLHIFKRTMENGLGELTDSFIGQYDVLCAIRDVEFAEAQRAQQKVSELEGKAGNPARGLKINLWHTLPEVGR</sequence>